<protein>
    <recommendedName>
        <fullName evidence="9">Transcription factor domain-containing protein</fullName>
    </recommendedName>
</protein>
<dbReference type="GO" id="GO:0046872">
    <property type="term" value="F:metal ion binding"/>
    <property type="evidence" value="ECO:0007669"/>
    <property type="project" value="UniProtKB-KW"/>
</dbReference>
<organism evidence="7 8">
    <name type="scientific">Clonostachys chloroleuca</name>
    <dbReference type="NCBI Taxonomy" id="1926264"/>
    <lineage>
        <taxon>Eukaryota</taxon>
        <taxon>Fungi</taxon>
        <taxon>Dikarya</taxon>
        <taxon>Ascomycota</taxon>
        <taxon>Pezizomycotina</taxon>
        <taxon>Sordariomycetes</taxon>
        <taxon>Hypocreomycetidae</taxon>
        <taxon>Hypocreales</taxon>
        <taxon>Bionectriaceae</taxon>
        <taxon>Clonostachys</taxon>
    </lineage>
</organism>
<keyword evidence="5" id="KW-0804">Transcription</keyword>
<keyword evidence="1" id="KW-0479">Metal-binding</keyword>
<accession>A0AA35LWU0</accession>
<gene>
    <name evidence="7" type="ORF">CCHLO57077_00012575</name>
</gene>
<name>A0AA35LWU0_9HYPO</name>
<evidence type="ECO:0000256" key="5">
    <source>
        <dbReference type="ARBA" id="ARBA00023163"/>
    </source>
</evidence>
<proteinExistence type="predicted"/>
<evidence type="ECO:0000256" key="2">
    <source>
        <dbReference type="ARBA" id="ARBA00022833"/>
    </source>
</evidence>
<keyword evidence="4" id="KW-0238">DNA-binding</keyword>
<comment type="caution">
    <text evidence="7">The sequence shown here is derived from an EMBL/GenBank/DDBJ whole genome shotgun (WGS) entry which is preliminary data.</text>
</comment>
<evidence type="ECO:0000313" key="8">
    <source>
        <dbReference type="Proteomes" id="UP001160390"/>
    </source>
</evidence>
<keyword evidence="6" id="KW-0539">Nucleus</keyword>
<evidence type="ECO:0000256" key="1">
    <source>
        <dbReference type="ARBA" id="ARBA00022723"/>
    </source>
</evidence>
<dbReference type="GO" id="GO:0003700">
    <property type="term" value="F:DNA-binding transcription factor activity"/>
    <property type="evidence" value="ECO:0007669"/>
    <property type="project" value="TreeGrafter"/>
</dbReference>
<dbReference type="AlphaFoldDB" id="A0AA35LWU0"/>
<evidence type="ECO:0000256" key="4">
    <source>
        <dbReference type="ARBA" id="ARBA00023125"/>
    </source>
</evidence>
<evidence type="ECO:0000313" key="7">
    <source>
        <dbReference type="EMBL" id="CAI6083701.1"/>
    </source>
</evidence>
<dbReference type="Proteomes" id="UP001160390">
    <property type="component" value="Unassembled WGS sequence"/>
</dbReference>
<evidence type="ECO:0000256" key="3">
    <source>
        <dbReference type="ARBA" id="ARBA00023015"/>
    </source>
</evidence>
<dbReference type="EMBL" id="CABFNP030000751">
    <property type="protein sequence ID" value="CAI6083701.1"/>
    <property type="molecule type" value="Genomic_DNA"/>
</dbReference>
<dbReference type="InterPro" id="IPR052478">
    <property type="entry name" value="Metabolite_Synth_Reg"/>
</dbReference>
<dbReference type="PANTHER" id="PTHR31779:SF3">
    <property type="entry name" value="PROTEIN RDR1"/>
    <property type="match status" value="1"/>
</dbReference>
<keyword evidence="2" id="KW-0862">Zinc</keyword>
<keyword evidence="3" id="KW-0805">Transcription regulation</keyword>
<dbReference type="PANTHER" id="PTHR31779">
    <property type="entry name" value="2-NITROPROPANE DIOXYGENASE FAMILY, PUTATIVE (AFU_ORTHOLOGUE AFUA_2G17430)-RELATED"/>
    <property type="match status" value="1"/>
</dbReference>
<dbReference type="GO" id="GO:0009410">
    <property type="term" value="P:response to xenobiotic stimulus"/>
    <property type="evidence" value="ECO:0007669"/>
    <property type="project" value="TreeGrafter"/>
</dbReference>
<evidence type="ECO:0008006" key="9">
    <source>
        <dbReference type="Google" id="ProtNLM"/>
    </source>
</evidence>
<dbReference type="GO" id="GO:0003677">
    <property type="term" value="F:DNA binding"/>
    <property type="evidence" value="ECO:0007669"/>
    <property type="project" value="UniProtKB-KW"/>
</dbReference>
<dbReference type="CDD" id="cd12148">
    <property type="entry name" value="fungal_TF_MHR"/>
    <property type="match status" value="1"/>
</dbReference>
<evidence type="ECO:0000256" key="6">
    <source>
        <dbReference type="ARBA" id="ARBA00023242"/>
    </source>
</evidence>
<keyword evidence="8" id="KW-1185">Reference proteome</keyword>
<sequence length="511" mass="57174">MLDVPEISLRVSVRGSWLKYYPDKSIAYSAPCSKFVHFTTYAWEKHHIRPYKQADYQTTPSSRHSSAAHSRSLGLSMGLSEPPRLHAFGYHLGIREEPKSTLQPSLTELLTWEQARALIDIYTSVIHPVFGFLDTDSLYQRSHSHWHVQIQRIQFEALLGGVIALASFFSDQLPRDVEMRVALHSKSILEDPMVGIFPCLDLVSASILRTIYVRGTTRPYVAGLSSLITINMIEAMGLHQDLNSISFVGDQRPADKVVGGVGIRERVAMVAQSLHILFAYDFGRSIINLVSLPSRGIPQSAGDFTFQQTALINIISKSLNEKESAADPRERLVIALEELAAMPTDHDFTALTKAELCFAIYRRLRLLDPPLQESQVENIIQAGTTAIPAARRLAAQKHPWWNTIHTIFQYVCVLLSINSRPCITEVAPAIETLRILNQQFSSRITQEALNMALSLVRACTENKRQELSLLEGVMGISGQEVAPDEATANVELEDFLQPLNDDLFEGLSDWL</sequence>
<reference evidence="7" key="1">
    <citation type="submission" date="2023-01" db="EMBL/GenBank/DDBJ databases">
        <authorList>
            <person name="Piombo E."/>
        </authorList>
    </citation>
    <scope>NUCLEOTIDE SEQUENCE</scope>
</reference>